<dbReference type="RefSeq" id="WP_133869269.1">
    <property type="nucleotide sequence ID" value="NZ_SOAU01000001.1"/>
</dbReference>
<evidence type="ECO:0000313" key="2">
    <source>
        <dbReference type="EMBL" id="TDT16943.1"/>
    </source>
</evidence>
<dbReference type="InterPro" id="IPR046879">
    <property type="entry name" value="KANL3/Tex30_Abhydrolase"/>
</dbReference>
<dbReference type="Gene3D" id="3.40.50.1820">
    <property type="entry name" value="alpha/beta hydrolase"/>
    <property type="match status" value="1"/>
</dbReference>
<dbReference type="Proteomes" id="UP000294558">
    <property type="component" value="Unassembled WGS sequence"/>
</dbReference>
<dbReference type="PANTHER" id="PTHR13136">
    <property type="entry name" value="TESTIS DEVELOPMENT PROTEIN PRTD"/>
    <property type="match status" value="1"/>
</dbReference>
<evidence type="ECO:0000313" key="3">
    <source>
        <dbReference type="Proteomes" id="UP000294558"/>
    </source>
</evidence>
<dbReference type="PANTHER" id="PTHR13136:SF11">
    <property type="entry name" value="TESTIS-EXPRESSED PROTEIN 30"/>
    <property type="match status" value="1"/>
</dbReference>
<dbReference type="AlphaFoldDB" id="A0A4R7I330"/>
<dbReference type="InterPro" id="IPR026555">
    <property type="entry name" value="NSL3/Tex30"/>
</dbReference>
<gene>
    <name evidence="2" type="ORF">BDK89_2544</name>
</gene>
<protein>
    <recommendedName>
        <fullName evidence="1">KANL3/Tex30 alpha/beta hydrolase-like domain-containing protein</fullName>
    </recommendedName>
</protein>
<proteinExistence type="predicted"/>
<organism evidence="2 3">
    <name type="scientific">Ilumatobacter fluminis</name>
    <dbReference type="NCBI Taxonomy" id="467091"/>
    <lineage>
        <taxon>Bacteria</taxon>
        <taxon>Bacillati</taxon>
        <taxon>Actinomycetota</taxon>
        <taxon>Acidimicrobiia</taxon>
        <taxon>Acidimicrobiales</taxon>
        <taxon>Ilumatobacteraceae</taxon>
        <taxon>Ilumatobacter</taxon>
    </lineage>
</organism>
<dbReference type="OrthoDB" id="652634at2"/>
<keyword evidence="3" id="KW-1185">Reference proteome</keyword>
<sequence>MTLLLYPGAGSDSSHSSLAAIERWVAPHRCVRADFPYRKEGRKAPDRAPKLMASIRDDIAGLPDDEPLVLGGRSMGGRVCSMIAAGVDEQPPPPNLAGLVLVSYPLHPPGKPDRLRVEHLPQVNVPTLFISGTNDTFGTPDEIREWTATMPRKAKVQHLFVDRKGHDLKGCDHTIAGAVVDFLERVLGSEFRG</sequence>
<dbReference type="EMBL" id="SOAU01000001">
    <property type="protein sequence ID" value="TDT16943.1"/>
    <property type="molecule type" value="Genomic_DNA"/>
</dbReference>
<reference evidence="2 3" key="1">
    <citation type="submission" date="2019-03" db="EMBL/GenBank/DDBJ databases">
        <title>Sequencing the genomes of 1000 actinobacteria strains.</title>
        <authorList>
            <person name="Klenk H.-P."/>
        </authorList>
    </citation>
    <scope>NUCLEOTIDE SEQUENCE [LARGE SCALE GENOMIC DNA]</scope>
    <source>
        <strain evidence="2 3">DSM 18936</strain>
    </source>
</reference>
<dbReference type="InterPro" id="IPR029058">
    <property type="entry name" value="AB_hydrolase_fold"/>
</dbReference>
<comment type="caution">
    <text evidence="2">The sequence shown here is derived from an EMBL/GenBank/DDBJ whole genome shotgun (WGS) entry which is preliminary data.</text>
</comment>
<dbReference type="SUPFAM" id="SSF53474">
    <property type="entry name" value="alpha/beta-Hydrolases"/>
    <property type="match status" value="1"/>
</dbReference>
<name>A0A4R7I330_9ACTN</name>
<dbReference type="Pfam" id="PF20408">
    <property type="entry name" value="Abhydrolase_11"/>
    <property type="match status" value="1"/>
</dbReference>
<feature type="domain" description="KANL3/Tex30 alpha/beta hydrolase-like" evidence="1">
    <location>
        <begin position="2"/>
        <end position="169"/>
    </location>
</feature>
<evidence type="ECO:0000259" key="1">
    <source>
        <dbReference type="Pfam" id="PF20408"/>
    </source>
</evidence>
<accession>A0A4R7I330</accession>